<comment type="similarity">
    <text evidence="1">Belongs to the PemK/MazF family.</text>
</comment>
<gene>
    <name evidence="4" type="ORF">ACFO8L_15425</name>
</gene>
<accession>A0ABV9EEX5</accession>
<feature type="compositionally biased region" description="Low complexity" evidence="3">
    <location>
        <begin position="65"/>
        <end position="75"/>
    </location>
</feature>
<evidence type="ECO:0000256" key="3">
    <source>
        <dbReference type="SAM" id="MobiDB-lite"/>
    </source>
</evidence>
<dbReference type="Proteomes" id="UP001595891">
    <property type="component" value="Unassembled WGS sequence"/>
</dbReference>
<feature type="region of interest" description="Disordered" evidence="3">
    <location>
        <begin position="1"/>
        <end position="105"/>
    </location>
</feature>
<dbReference type="InterPro" id="IPR011067">
    <property type="entry name" value="Plasmid_toxin/cell-grow_inhib"/>
</dbReference>
<dbReference type="Gene3D" id="2.30.30.110">
    <property type="match status" value="1"/>
</dbReference>
<evidence type="ECO:0000256" key="2">
    <source>
        <dbReference type="ARBA" id="ARBA00022649"/>
    </source>
</evidence>
<dbReference type="SUPFAM" id="SSF50118">
    <property type="entry name" value="Cell growth inhibitor/plasmid maintenance toxic component"/>
    <property type="match status" value="1"/>
</dbReference>
<keyword evidence="5" id="KW-1185">Reference proteome</keyword>
<sequence>MVLLVRGRSGGIRPRPGGRPRPGPGGKTPRPGPGGKAARPGSRGEAPRPGAGTDAQRRPGGGRRGPLSGRRIPLPGRRRPAAPPGGRRPSVHSRPPSASWESRPAPGQIWWADVPYSDGTGSKVRPCLVVRTHPSGVEVLKITSQDKSDRSDHLSIPTAGWDPHATKDSWLDLSETHFVPDHDFERRAASTCDSRTWKRVTRSQSTGFVYEG</sequence>
<organism evidence="4 5">
    <name type="scientific">Sphaerisporangium corydalis</name>
    <dbReference type="NCBI Taxonomy" id="1441875"/>
    <lineage>
        <taxon>Bacteria</taxon>
        <taxon>Bacillati</taxon>
        <taxon>Actinomycetota</taxon>
        <taxon>Actinomycetes</taxon>
        <taxon>Streptosporangiales</taxon>
        <taxon>Streptosporangiaceae</taxon>
        <taxon>Sphaerisporangium</taxon>
    </lineage>
</organism>
<comment type="caution">
    <text evidence="4">The sequence shown here is derived from an EMBL/GenBank/DDBJ whole genome shotgun (WGS) entry which is preliminary data.</text>
</comment>
<keyword evidence="2" id="KW-1277">Toxin-antitoxin system</keyword>
<evidence type="ECO:0000313" key="4">
    <source>
        <dbReference type="EMBL" id="MFC4587485.1"/>
    </source>
</evidence>
<proteinExistence type="inferred from homology"/>
<name>A0ABV9EEX5_9ACTN</name>
<protein>
    <submittedName>
        <fullName evidence="4">Type II toxin-antitoxin system PemK/MazF family toxin</fullName>
    </submittedName>
</protein>
<evidence type="ECO:0000256" key="1">
    <source>
        <dbReference type="ARBA" id="ARBA00007521"/>
    </source>
</evidence>
<dbReference type="Pfam" id="PF02452">
    <property type="entry name" value="PemK_toxin"/>
    <property type="match status" value="1"/>
</dbReference>
<dbReference type="EMBL" id="JBHSFN010000008">
    <property type="protein sequence ID" value="MFC4587485.1"/>
    <property type="molecule type" value="Genomic_DNA"/>
</dbReference>
<dbReference type="InterPro" id="IPR003477">
    <property type="entry name" value="PemK-like"/>
</dbReference>
<evidence type="ECO:0000313" key="5">
    <source>
        <dbReference type="Proteomes" id="UP001595891"/>
    </source>
</evidence>
<dbReference type="RefSeq" id="WP_262842084.1">
    <property type="nucleotide sequence ID" value="NZ_JANZYP010000008.1"/>
</dbReference>
<reference evidence="5" key="1">
    <citation type="journal article" date="2019" name="Int. J. Syst. Evol. Microbiol.">
        <title>The Global Catalogue of Microorganisms (GCM) 10K type strain sequencing project: providing services to taxonomists for standard genome sequencing and annotation.</title>
        <authorList>
            <consortium name="The Broad Institute Genomics Platform"/>
            <consortium name="The Broad Institute Genome Sequencing Center for Infectious Disease"/>
            <person name="Wu L."/>
            <person name="Ma J."/>
        </authorList>
    </citation>
    <scope>NUCLEOTIDE SEQUENCE [LARGE SCALE GENOMIC DNA]</scope>
    <source>
        <strain evidence="5">CCUG 49560</strain>
    </source>
</reference>